<gene>
    <name evidence="2" type="ordered locus">SCAB_60871</name>
</gene>
<feature type="region of interest" description="Disordered" evidence="1">
    <location>
        <begin position="475"/>
        <end position="494"/>
    </location>
</feature>
<reference evidence="2 3" key="1">
    <citation type="journal article" date="2010" name="Mol. Plant Microbe Interact.">
        <title>Streptomyces scabies 87-22 contains a coronafacic acid-like biosynthetic cluster that contributes to plant-microbe interactions.</title>
        <authorList>
            <person name="Bignell D.R."/>
            <person name="Seipke R.F."/>
            <person name="Huguet-Tapia J.C."/>
            <person name="Chambers A.H."/>
            <person name="Parry R.J."/>
            <person name="Loria R."/>
        </authorList>
    </citation>
    <scope>NUCLEOTIDE SEQUENCE [LARGE SCALE GENOMIC DNA]</scope>
    <source>
        <strain evidence="2 3">87.22</strain>
    </source>
</reference>
<keyword evidence="3" id="KW-1185">Reference proteome</keyword>
<accession>C9Z917</accession>
<dbReference type="KEGG" id="scb:SCAB_60871"/>
<sequence length="494" mass="54858">MSAHHEMTLEERAKLAELLGDAQPARNSLLLSFGKSVRDRREHDHTTQREDWYCLNLAAYMGVRTAPVLRRLLDAESRAERYRTAWRMAYQRALGRGWAADRAGARAREGQEALQHMLFTVIASQLARKAATDEAADLRARTTELLAEHRIEVLRLVDEQFAAMKLPEHLQGTFNAGSYADAWRRCRAVVLSMIETTSTEKGTRGLHPREGESTPAVPRPGPGAPITYAGHTWPSAYEWCLWIMQHNAAPGPAQNGQRAALAAYRTEVRAEALHEATTAAESEATRLYDDQGQRAAGGARAVAELLRQMTDQAQAAPVPLVVSRYDTAIEPAPEEDPVLTVGAITEDGRPVALLFDEETRAKVSGWLAPAELERLRRFASVTDQRHDEIRARLATVDIRDSAEAWDLGMAIIAILESPPHPDATPGFFLPGHTYRRAFHGQFVYFRVSHVGTPPDSILPTAFGWLRTERGAATWSPRDESDLHGWTDVTEDGES</sequence>
<proteinExistence type="predicted"/>
<evidence type="ECO:0000256" key="1">
    <source>
        <dbReference type="SAM" id="MobiDB-lite"/>
    </source>
</evidence>
<feature type="compositionally biased region" description="Basic and acidic residues" evidence="1">
    <location>
        <begin position="201"/>
        <end position="212"/>
    </location>
</feature>
<dbReference type="GeneID" id="25123610"/>
<dbReference type="EMBL" id="FN554889">
    <property type="protein sequence ID" value="CBG73106.1"/>
    <property type="molecule type" value="Genomic_DNA"/>
</dbReference>
<evidence type="ECO:0000313" key="2">
    <source>
        <dbReference type="EMBL" id="CBG73106.1"/>
    </source>
</evidence>
<feature type="region of interest" description="Disordered" evidence="1">
    <location>
        <begin position="199"/>
        <end position="222"/>
    </location>
</feature>
<protein>
    <submittedName>
        <fullName evidence="2">Uncharacterized protein</fullName>
    </submittedName>
</protein>
<organism evidence="2 3">
    <name type="scientific">Streptomyces scabiei (strain 87.22)</name>
    <dbReference type="NCBI Taxonomy" id="680198"/>
    <lineage>
        <taxon>Bacteria</taxon>
        <taxon>Bacillati</taxon>
        <taxon>Actinomycetota</taxon>
        <taxon>Actinomycetes</taxon>
        <taxon>Kitasatosporales</taxon>
        <taxon>Streptomycetaceae</taxon>
        <taxon>Streptomyces</taxon>
    </lineage>
</organism>
<dbReference type="HOGENOM" id="CLU_551976_0_0_11"/>
<dbReference type="RefSeq" id="WP_013003667.1">
    <property type="nucleotide sequence ID" value="NC_013929.1"/>
</dbReference>
<dbReference type="eggNOG" id="ENOG5031T9G">
    <property type="taxonomic scope" value="Bacteria"/>
</dbReference>
<dbReference type="STRING" id="680198.SCAB_60871"/>
<evidence type="ECO:0000313" key="3">
    <source>
        <dbReference type="Proteomes" id="UP000001444"/>
    </source>
</evidence>
<dbReference type="AlphaFoldDB" id="C9Z917"/>
<dbReference type="Proteomes" id="UP000001444">
    <property type="component" value="Chromosome"/>
</dbReference>
<name>C9Z917_STRSW</name>